<evidence type="ECO:0000313" key="3">
    <source>
        <dbReference type="Proteomes" id="UP000774750"/>
    </source>
</evidence>
<feature type="transmembrane region" description="Helical" evidence="1">
    <location>
        <begin position="142"/>
        <end position="161"/>
    </location>
</feature>
<reference evidence="2" key="1">
    <citation type="submission" date="2020-08" db="EMBL/GenBank/DDBJ databases">
        <authorList>
            <person name="Cejkova D."/>
            <person name="Kubasova T."/>
            <person name="Jahodarova E."/>
            <person name="Rychlik I."/>
        </authorList>
    </citation>
    <scope>NUCLEOTIDE SEQUENCE</scope>
    <source>
        <strain evidence="2">An559</strain>
    </source>
</reference>
<keyword evidence="1" id="KW-0472">Membrane</keyword>
<dbReference type="AlphaFoldDB" id="A0A938X522"/>
<reference evidence="2" key="2">
    <citation type="journal article" date="2021" name="Sci. Rep.">
        <title>The distribution of antibiotic resistance genes in chicken gut microbiota commensals.</title>
        <authorList>
            <person name="Juricova H."/>
            <person name="Matiasovicova J."/>
            <person name="Kubasova T."/>
            <person name="Cejkova D."/>
            <person name="Rychlik I."/>
        </authorList>
    </citation>
    <scope>NUCLEOTIDE SEQUENCE</scope>
    <source>
        <strain evidence="2">An559</strain>
    </source>
</reference>
<proteinExistence type="predicted"/>
<keyword evidence="1" id="KW-1133">Transmembrane helix</keyword>
<name>A0A938X522_9FIRM</name>
<organism evidence="2 3">
    <name type="scientific">Merdimmobilis hominis</name>
    <dbReference type="NCBI Taxonomy" id="2897707"/>
    <lineage>
        <taxon>Bacteria</taxon>
        <taxon>Bacillati</taxon>
        <taxon>Bacillota</taxon>
        <taxon>Clostridia</taxon>
        <taxon>Eubacteriales</taxon>
        <taxon>Oscillospiraceae</taxon>
        <taxon>Merdimmobilis</taxon>
    </lineage>
</organism>
<evidence type="ECO:0000313" key="2">
    <source>
        <dbReference type="EMBL" id="MBM6920882.1"/>
    </source>
</evidence>
<feature type="transmembrane region" description="Helical" evidence="1">
    <location>
        <begin position="109"/>
        <end position="130"/>
    </location>
</feature>
<protein>
    <recommendedName>
        <fullName evidence="4">Zinc ribbon domain-containing protein</fullName>
    </recommendedName>
</protein>
<accession>A0A938X522</accession>
<comment type="caution">
    <text evidence="2">The sequence shown here is derived from an EMBL/GenBank/DDBJ whole genome shotgun (WGS) entry which is preliminary data.</text>
</comment>
<evidence type="ECO:0008006" key="4">
    <source>
        <dbReference type="Google" id="ProtNLM"/>
    </source>
</evidence>
<dbReference type="Proteomes" id="UP000774750">
    <property type="component" value="Unassembled WGS sequence"/>
</dbReference>
<gene>
    <name evidence="2" type="ORF">H6A12_06920</name>
</gene>
<keyword evidence="3" id="KW-1185">Reference proteome</keyword>
<keyword evidence="1" id="KW-0812">Transmembrane</keyword>
<dbReference type="EMBL" id="JACJKY010000008">
    <property type="protein sequence ID" value="MBM6920882.1"/>
    <property type="molecule type" value="Genomic_DNA"/>
</dbReference>
<dbReference type="Gene3D" id="4.10.1060.50">
    <property type="match status" value="1"/>
</dbReference>
<evidence type="ECO:0000256" key="1">
    <source>
        <dbReference type="SAM" id="Phobius"/>
    </source>
</evidence>
<dbReference type="RefSeq" id="WP_204446262.1">
    <property type="nucleotide sequence ID" value="NZ_JACJKY010000008.1"/>
</dbReference>
<sequence length="166" mass="18847">MSFRDEMEQYRATDLELILNTQQAFYSEEEQCILRELLAQKKQHEEAERQAKLPSTIPCEKCGAPNDSHNENCAFCGSRLLKEKYYISDDTDSDDEQDESEEYGQNFTFHYVISFLIPLVGLMVGAIMLTKDDAEKIRCGKTCIITAIVSTILLGIIWGAVVSSLF</sequence>
<dbReference type="InterPro" id="IPR038587">
    <property type="entry name" value="Ribosomal_eL40_sf"/>
</dbReference>